<dbReference type="SUPFAM" id="SSF53474">
    <property type="entry name" value="alpha/beta-Hydrolases"/>
    <property type="match status" value="1"/>
</dbReference>
<dbReference type="Pfam" id="PF10142">
    <property type="entry name" value="PhoPQ_related"/>
    <property type="match status" value="1"/>
</dbReference>
<sequence>MNINNLSKAIFPLVLPLLFGIFSCESAKTERENDTPISRKEEMLKNYVQATDPNFRFELVHSSPGEKADFHVLKMYSQHWLTDSLVDETEWWHWVSLMVPKETAFETGMMWIGGGSKDTAMPTAPDALIREASLQTNSVVAQIHNVPFQPITFTGDEFGERYEDAIIAYGWRKFLEGGAKDEDAIWLARFPMTKAVKLAMDAVTEVVKENYELELKHFFVGGASKRGWTTWTTAATDDRVVGIAPVVIDMLNLEPSFQHHWRNYGFWAPAVNDYVREGIMEWMGTPEFDRMLELTEPYSFVDELDIPKLLINAAGDQFFQPDSWEFYWNDLKGEKHIQYVPNFGHDLRESDAFPNLISFYTSVLNNQDRPEYHWEVSEEKIIIETPQDQLPISVKLWSAYNQFSRDFRVDEFGPNWVAEEISMPAEGKLEVLMKSPDQGFRAYFVEMTFAGKAPLKVTSGIEVLPRDYPFDSFEPSKQLTAQENN</sequence>
<dbReference type="InterPro" id="IPR009199">
    <property type="entry name" value="PhoPQ-act_pathogen-rel_PqaA"/>
</dbReference>
<dbReference type="PIRSF" id="PIRSF014728">
    <property type="entry name" value="PqaA"/>
    <property type="match status" value="1"/>
</dbReference>
<dbReference type="Proteomes" id="UP000199060">
    <property type="component" value="Unassembled WGS sequence"/>
</dbReference>
<gene>
    <name evidence="2" type="ORF">SAMN04488104_100146</name>
</gene>
<dbReference type="Gene3D" id="3.40.50.1820">
    <property type="entry name" value="alpha/beta hydrolase"/>
    <property type="match status" value="1"/>
</dbReference>
<protein>
    <submittedName>
        <fullName evidence="2">PhoPQ-activated pathogenicity-related protein</fullName>
    </submittedName>
</protein>
<accession>A0A1G6M7A8</accession>
<dbReference type="OrthoDB" id="8950502at2"/>
<name>A0A1G6M7A8_9BACT</name>
<dbReference type="PANTHER" id="PTHR31497:SF0">
    <property type="entry name" value="AUTOCRINE PROLIFERATION REPRESSOR PROTEIN A"/>
    <property type="match status" value="1"/>
</dbReference>
<feature type="chain" id="PRO_5011695091" evidence="1">
    <location>
        <begin position="28"/>
        <end position="485"/>
    </location>
</feature>
<evidence type="ECO:0000256" key="1">
    <source>
        <dbReference type="SAM" id="SignalP"/>
    </source>
</evidence>
<dbReference type="AlphaFoldDB" id="A0A1G6M7A8"/>
<organism evidence="2 3">
    <name type="scientific">Algoriphagus faecimaris</name>
    <dbReference type="NCBI Taxonomy" id="686796"/>
    <lineage>
        <taxon>Bacteria</taxon>
        <taxon>Pseudomonadati</taxon>
        <taxon>Bacteroidota</taxon>
        <taxon>Cytophagia</taxon>
        <taxon>Cytophagales</taxon>
        <taxon>Cyclobacteriaceae</taxon>
        <taxon>Algoriphagus</taxon>
    </lineage>
</organism>
<dbReference type="InterPro" id="IPR029058">
    <property type="entry name" value="AB_hydrolase_fold"/>
</dbReference>
<keyword evidence="1" id="KW-0732">Signal</keyword>
<dbReference type="STRING" id="686796.SAMN04488104_100146"/>
<reference evidence="3" key="1">
    <citation type="submission" date="2016-10" db="EMBL/GenBank/DDBJ databases">
        <authorList>
            <person name="Varghese N."/>
            <person name="Submissions S."/>
        </authorList>
    </citation>
    <scope>NUCLEOTIDE SEQUENCE [LARGE SCALE GENOMIC DNA]</scope>
    <source>
        <strain evidence="3">DSM 23095</strain>
    </source>
</reference>
<dbReference type="EMBL" id="FNAC01000001">
    <property type="protein sequence ID" value="SDC51452.1"/>
    <property type="molecule type" value="Genomic_DNA"/>
</dbReference>
<dbReference type="RefSeq" id="WP_087940800.1">
    <property type="nucleotide sequence ID" value="NZ_FNAC01000001.1"/>
</dbReference>
<proteinExistence type="predicted"/>
<evidence type="ECO:0000313" key="3">
    <source>
        <dbReference type="Proteomes" id="UP000199060"/>
    </source>
</evidence>
<feature type="signal peptide" evidence="1">
    <location>
        <begin position="1"/>
        <end position="27"/>
    </location>
</feature>
<keyword evidence="3" id="KW-1185">Reference proteome</keyword>
<evidence type="ECO:0000313" key="2">
    <source>
        <dbReference type="EMBL" id="SDC51452.1"/>
    </source>
</evidence>
<dbReference type="PANTHER" id="PTHR31497">
    <property type="entry name" value="AUTOCRINE PROLIFERATION REPRESSOR PROTEIN A"/>
    <property type="match status" value="1"/>
</dbReference>